<dbReference type="InterPro" id="IPR004823">
    <property type="entry name" value="TAF_TATA-bd_Histone-like_dom"/>
</dbReference>
<evidence type="ECO:0000256" key="1">
    <source>
        <dbReference type="ARBA" id="ARBA00004123"/>
    </source>
</evidence>
<keyword evidence="4" id="KW-0804">Transcription</keyword>
<evidence type="ECO:0000313" key="8">
    <source>
        <dbReference type="Proteomes" id="UP001445335"/>
    </source>
</evidence>
<gene>
    <name evidence="7" type="ORF">WJX81_001006</name>
</gene>
<dbReference type="InterPro" id="IPR037796">
    <property type="entry name" value="TAF6"/>
</dbReference>
<organism evidence="7 8">
    <name type="scientific">Elliptochloris bilobata</name>
    <dbReference type="NCBI Taxonomy" id="381761"/>
    <lineage>
        <taxon>Eukaryota</taxon>
        <taxon>Viridiplantae</taxon>
        <taxon>Chlorophyta</taxon>
        <taxon>core chlorophytes</taxon>
        <taxon>Trebouxiophyceae</taxon>
        <taxon>Trebouxiophyceae incertae sedis</taxon>
        <taxon>Elliptochloris clade</taxon>
        <taxon>Elliptochloris</taxon>
    </lineage>
</organism>
<accession>A0AAW1SE21</accession>
<evidence type="ECO:0000259" key="6">
    <source>
        <dbReference type="SMART" id="SM00803"/>
    </source>
</evidence>
<comment type="caution">
    <text evidence="7">The sequence shown here is derived from an EMBL/GenBank/DDBJ whole genome shotgun (WGS) entry which is preliminary data.</text>
</comment>
<dbReference type="InterPro" id="IPR009072">
    <property type="entry name" value="Histone-fold"/>
</dbReference>
<comment type="similarity">
    <text evidence="2">Belongs to the TAF6 family.</text>
</comment>
<dbReference type="EMBL" id="JALJOU010000005">
    <property type="protein sequence ID" value="KAK9843648.1"/>
    <property type="molecule type" value="Genomic_DNA"/>
</dbReference>
<dbReference type="Proteomes" id="UP001445335">
    <property type="component" value="Unassembled WGS sequence"/>
</dbReference>
<sequence>MSTLQPQTIHVIAESVAVGQLSDEAAKALAPHVDVRLREVVQDAAKLMRHAKRGILTTEDVNNALRLRNVQPLYGFASKDSARFLRAAGHGDPFYVQDSERSFDQVIGAPLPKVPIELLALL</sequence>
<evidence type="ECO:0000256" key="5">
    <source>
        <dbReference type="ARBA" id="ARBA00023242"/>
    </source>
</evidence>
<name>A0AAW1SE21_9CHLO</name>
<keyword evidence="8" id="KW-1185">Reference proteome</keyword>
<dbReference type="GO" id="GO:0016251">
    <property type="term" value="F:RNA polymerase II general transcription initiation factor activity"/>
    <property type="evidence" value="ECO:0007669"/>
    <property type="project" value="InterPro"/>
</dbReference>
<dbReference type="Gene3D" id="1.10.20.10">
    <property type="entry name" value="Histone, subunit A"/>
    <property type="match status" value="1"/>
</dbReference>
<dbReference type="PANTHER" id="PTHR10221:SF9">
    <property type="entry name" value="TRANSCRIPTION INITIATION FACTOR TFIID SUBUNIT 6"/>
    <property type="match status" value="1"/>
</dbReference>
<evidence type="ECO:0000256" key="2">
    <source>
        <dbReference type="ARBA" id="ARBA00007688"/>
    </source>
</evidence>
<evidence type="ECO:0000256" key="3">
    <source>
        <dbReference type="ARBA" id="ARBA00023015"/>
    </source>
</evidence>
<dbReference type="GO" id="GO:0005669">
    <property type="term" value="C:transcription factor TFIID complex"/>
    <property type="evidence" value="ECO:0007669"/>
    <property type="project" value="InterPro"/>
</dbReference>
<dbReference type="GO" id="GO:0046982">
    <property type="term" value="F:protein heterodimerization activity"/>
    <property type="evidence" value="ECO:0007669"/>
    <property type="project" value="InterPro"/>
</dbReference>
<keyword evidence="3" id="KW-0805">Transcription regulation</keyword>
<proteinExistence type="inferred from homology"/>
<comment type="subcellular location">
    <subcellularLocation>
        <location evidence="1">Nucleus</location>
    </subcellularLocation>
</comment>
<feature type="domain" description="TATA box binding protein associated factor (TAF) histone-like fold" evidence="6">
    <location>
        <begin position="3"/>
        <end position="68"/>
    </location>
</feature>
<dbReference type="SMART" id="SM00803">
    <property type="entry name" value="TAF"/>
    <property type="match status" value="1"/>
</dbReference>
<dbReference type="Pfam" id="PF02969">
    <property type="entry name" value="TAF"/>
    <property type="match status" value="1"/>
</dbReference>
<dbReference type="GO" id="GO:0051123">
    <property type="term" value="P:RNA polymerase II preinitiation complex assembly"/>
    <property type="evidence" value="ECO:0007669"/>
    <property type="project" value="TreeGrafter"/>
</dbReference>
<dbReference type="GO" id="GO:0003713">
    <property type="term" value="F:transcription coactivator activity"/>
    <property type="evidence" value="ECO:0007669"/>
    <property type="project" value="TreeGrafter"/>
</dbReference>
<reference evidence="7 8" key="1">
    <citation type="journal article" date="2024" name="Nat. Commun.">
        <title>Phylogenomics reveals the evolutionary origins of lichenization in chlorophyte algae.</title>
        <authorList>
            <person name="Puginier C."/>
            <person name="Libourel C."/>
            <person name="Otte J."/>
            <person name="Skaloud P."/>
            <person name="Haon M."/>
            <person name="Grisel S."/>
            <person name="Petersen M."/>
            <person name="Berrin J.G."/>
            <person name="Delaux P.M."/>
            <person name="Dal Grande F."/>
            <person name="Keller J."/>
        </authorList>
    </citation>
    <scope>NUCLEOTIDE SEQUENCE [LARGE SCALE GENOMIC DNA]</scope>
    <source>
        <strain evidence="7 8">SAG 245.80</strain>
    </source>
</reference>
<protein>
    <recommendedName>
        <fullName evidence="6">TATA box binding protein associated factor (TAF) histone-like fold domain-containing protein</fullName>
    </recommendedName>
</protein>
<dbReference type="GO" id="GO:0046695">
    <property type="term" value="C:SLIK (SAGA-like) complex"/>
    <property type="evidence" value="ECO:0007669"/>
    <property type="project" value="InterPro"/>
</dbReference>
<dbReference type="CDD" id="cd22931">
    <property type="entry name" value="HFD_TAF6"/>
    <property type="match status" value="1"/>
</dbReference>
<evidence type="ECO:0000256" key="4">
    <source>
        <dbReference type="ARBA" id="ARBA00023163"/>
    </source>
</evidence>
<dbReference type="SUPFAM" id="SSF47113">
    <property type="entry name" value="Histone-fold"/>
    <property type="match status" value="1"/>
</dbReference>
<dbReference type="PANTHER" id="PTHR10221">
    <property type="entry name" value="TRANSCRIPTION INITIATION FACTOR TFIID SUBUNIT 6"/>
    <property type="match status" value="1"/>
</dbReference>
<dbReference type="GO" id="GO:0000124">
    <property type="term" value="C:SAGA complex"/>
    <property type="evidence" value="ECO:0007669"/>
    <property type="project" value="InterPro"/>
</dbReference>
<evidence type="ECO:0000313" key="7">
    <source>
        <dbReference type="EMBL" id="KAK9843648.1"/>
    </source>
</evidence>
<dbReference type="AlphaFoldDB" id="A0AAW1SE21"/>
<keyword evidence="5" id="KW-0539">Nucleus</keyword>